<evidence type="ECO:0000313" key="3">
    <source>
        <dbReference type="Proteomes" id="UP000077684"/>
    </source>
</evidence>
<feature type="region of interest" description="Disordered" evidence="1">
    <location>
        <begin position="1"/>
        <end position="33"/>
    </location>
</feature>
<proteinExistence type="predicted"/>
<dbReference type="EMBL" id="LWDE02000138">
    <property type="protein sequence ID" value="KAE8252732.1"/>
    <property type="molecule type" value="Genomic_DNA"/>
</dbReference>
<evidence type="ECO:0000256" key="1">
    <source>
        <dbReference type="SAM" id="MobiDB-lite"/>
    </source>
</evidence>
<gene>
    <name evidence="2" type="ORF">A4X06_0g1972</name>
</gene>
<feature type="region of interest" description="Disordered" evidence="1">
    <location>
        <begin position="130"/>
        <end position="166"/>
    </location>
</feature>
<reference evidence="2" key="1">
    <citation type="submission" date="2016-04" db="EMBL/GenBank/DDBJ databases">
        <authorList>
            <person name="Nguyen H.D."/>
            <person name="Samba Siva P."/>
            <person name="Cullis J."/>
            <person name="Levesque C.A."/>
            <person name="Hambleton S."/>
        </authorList>
    </citation>
    <scope>NUCLEOTIDE SEQUENCE</scope>
    <source>
        <strain evidence="2">DAOMC 236426</strain>
    </source>
</reference>
<organism evidence="2 3">
    <name type="scientific">Tilletia controversa</name>
    <name type="common">dwarf bunt fungus</name>
    <dbReference type="NCBI Taxonomy" id="13291"/>
    <lineage>
        <taxon>Eukaryota</taxon>
        <taxon>Fungi</taxon>
        <taxon>Dikarya</taxon>
        <taxon>Basidiomycota</taxon>
        <taxon>Ustilaginomycotina</taxon>
        <taxon>Exobasidiomycetes</taxon>
        <taxon>Tilletiales</taxon>
        <taxon>Tilletiaceae</taxon>
        <taxon>Tilletia</taxon>
    </lineage>
</organism>
<sequence>MEERKQERDRERQDRERERERQERERREERERMWMLQSSAPGLQMHSAAFPSLPLGVSPGRAANQGVPMPPFVSPHAAPPVPHVPHDTYPPSGPVYGSGAAYGYFQGSPSTGSAYDPTIPFYGRPQPTHPMMTPTPSLARRHHPEPSATGHSFTNPPFSPLQHNGAPAPMPTANPPTFSPAQSMPYPSPTAERMTALNTRDGWSWSGGQFNEGDDGGSAFGPC</sequence>
<evidence type="ECO:0000313" key="2">
    <source>
        <dbReference type="EMBL" id="KAE8252732.1"/>
    </source>
</evidence>
<reference evidence="2" key="2">
    <citation type="journal article" date="2019" name="IMA Fungus">
        <title>Genome sequencing and comparison of five Tilletia species to identify candidate genes for the detection of regulated species infecting wheat.</title>
        <authorList>
            <person name="Nguyen H.D.T."/>
            <person name="Sultana T."/>
            <person name="Kesanakurti P."/>
            <person name="Hambleton S."/>
        </authorList>
    </citation>
    <scope>NUCLEOTIDE SEQUENCE</scope>
    <source>
        <strain evidence="2">DAOMC 236426</strain>
    </source>
</reference>
<dbReference type="AlphaFoldDB" id="A0A8X7SZA3"/>
<comment type="caution">
    <text evidence="2">The sequence shown here is derived from an EMBL/GenBank/DDBJ whole genome shotgun (WGS) entry which is preliminary data.</text>
</comment>
<protein>
    <submittedName>
        <fullName evidence="2">Uncharacterized protein</fullName>
    </submittedName>
</protein>
<dbReference type="Proteomes" id="UP000077684">
    <property type="component" value="Unassembled WGS sequence"/>
</dbReference>
<keyword evidence="3" id="KW-1185">Reference proteome</keyword>
<accession>A0A8X7SZA3</accession>
<name>A0A8X7SZA3_9BASI</name>